<keyword evidence="2" id="KW-1185">Reference proteome</keyword>
<organism evidence="1 2">
    <name type="scientific">Williamsia limnetica</name>
    <dbReference type="NCBI Taxonomy" id="882452"/>
    <lineage>
        <taxon>Bacteria</taxon>
        <taxon>Bacillati</taxon>
        <taxon>Actinomycetota</taxon>
        <taxon>Actinomycetes</taxon>
        <taxon>Mycobacteriales</taxon>
        <taxon>Nocardiaceae</taxon>
        <taxon>Williamsia</taxon>
    </lineage>
</organism>
<evidence type="ECO:0000313" key="2">
    <source>
        <dbReference type="Proteomes" id="UP000247591"/>
    </source>
</evidence>
<reference evidence="1 2" key="1">
    <citation type="submission" date="2018-06" db="EMBL/GenBank/DDBJ databases">
        <title>Genomic Encyclopedia of Type Strains, Phase IV (KMG-IV): sequencing the most valuable type-strain genomes for metagenomic binning, comparative biology and taxonomic classification.</title>
        <authorList>
            <person name="Goeker M."/>
        </authorList>
    </citation>
    <scope>NUCLEOTIDE SEQUENCE [LARGE SCALE GENOMIC DNA]</scope>
    <source>
        <strain evidence="1 2">DSM 45521</strain>
    </source>
</reference>
<comment type="caution">
    <text evidence="1">The sequence shown here is derived from an EMBL/GenBank/DDBJ whole genome shotgun (WGS) entry which is preliminary data.</text>
</comment>
<dbReference type="OrthoDB" id="5077512at2"/>
<dbReference type="Proteomes" id="UP000247591">
    <property type="component" value="Unassembled WGS sequence"/>
</dbReference>
<name>A0A318RWE7_WILLI</name>
<dbReference type="EMBL" id="QJSP01000014">
    <property type="protein sequence ID" value="PYE14067.1"/>
    <property type="molecule type" value="Genomic_DNA"/>
</dbReference>
<protein>
    <submittedName>
        <fullName evidence="1">Uncharacterized protein</fullName>
    </submittedName>
</protein>
<accession>A0A318RWE7</accession>
<dbReference type="AlphaFoldDB" id="A0A318RWE7"/>
<proteinExistence type="predicted"/>
<sequence length="205" mass="22479">MAKSRAKKPPPTKPPTPAVARQVFSELNATFYTADPGEFLTMRVEALSLMAAPDEALAASFGSERTIGATQFGSMPVPDAEARQRYIQTEAVIIFHHAAELVLRLFFAHTERETCPWFAMAASTSFADFKDKVAKSLDAGFDRVEIAMVFLGGTDPKDAAIGATEEEFSETVEAIRQLLHFAAYRLLKESFLYNASKHGLTAVQL</sequence>
<evidence type="ECO:0000313" key="1">
    <source>
        <dbReference type="EMBL" id="PYE14067.1"/>
    </source>
</evidence>
<gene>
    <name evidence="1" type="ORF">DFR67_114166</name>
</gene>
<dbReference type="RefSeq" id="WP_146240505.1">
    <property type="nucleotide sequence ID" value="NZ_QJSP01000014.1"/>
</dbReference>